<evidence type="ECO:0000313" key="4">
    <source>
        <dbReference type="Proteomes" id="UP001595912"/>
    </source>
</evidence>
<comment type="caution">
    <text evidence="3">The sequence shown here is derived from an EMBL/GenBank/DDBJ whole genome shotgun (WGS) entry which is preliminary data.</text>
</comment>
<dbReference type="InterPro" id="IPR011047">
    <property type="entry name" value="Quinoprotein_ADH-like_sf"/>
</dbReference>
<evidence type="ECO:0000259" key="2">
    <source>
        <dbReference type="Pfam" id="PF13360"/>
    </source>
</evidence>
<evidence type="ECO:0000256" key="1">
    <source>
        <dbReference type="SAM" id="SignalP"/>
    </source>
</evidence>
<dbReference type="Gene3D" id="2.130.10.10">
    <property type="entry name" value="YVTN repeat-like/Quinoprotein amine dehydrogenase"/>
    <property type="match status" value="1"/>
</dbReference>
<accession>A0ABV9VUL1</accession>
<feature type="signal peptide" evidence="1">
    <location>
        <begin position="1"/>
        <end position="18"/>
    </location>
</feature>
<dbReference type="SUPFAM" id="SSF50998">
    <property type="entry name" value="Quinoprotein alcohol dehydrogenase-like"/>
    <property type="match status" value="1"/>
</dbReference>
<name>A0ABV9VUL1_9ACTN</name>
<dbReference type="InterPro" id="IPR015943">
    <property type="entry name" value="WD40/YVTN_repeat-like_dom_sf"/>
</dbReference>
<dbReference type="EMBL" id="JBHSIU010000019">
    <property type="protein sequence ID" value="MFC5000028.1"/>
    <property type="molecule type" value="Genomic_DNA"/>
</dbReference>
<dbReference type="Pfam" id="PF13360">
    <property type="entry name" value="PQQ_2"/>
    <property type="match status" value="2"/>
</dbReference>
<sequence length="428" mass="43704">MVPVALLLASAPAGVALALPAAQRPATTGTPAPAVLDASWRQDGNGPGRAGFQPVTRDLGVAAAGRLGTVWTAPASRPEEQVGGAVIADGTLLRSSGGPTGQIRRYDAVTGADLGAVVDVPRRVFGQLATGPSVTGPGGLLVESQTFDPATGNLLERHLNAYTGRGAAVWETALPDEVSGGYTVAGDLVLRAAGATLTALRLADGTMAWTAPLDGEAGLHPPVADAGLALQTFETGGTSGTGLTAGLAAFDLRTGTRVWRQDVSGPWLIAAGGIAYTTGTGGVCAHTVADGARRWCDTRTLPDPRSATTDGQILTVFDAHGHAAGFTVGDGAVRWTRDWGIAGAEVATSYWSPVNGGGVVYDIVYHFLLRDGAPEHRVELLALDAADGTVLARHDLAFDALHGAEPLLLAGDHVYFAALEKLIALGVR</sequence>
<gene>
    <name evidence="3" type="ORF">ACFPIJ_19590</name>
</gene>
<dbReference type="InterPro" id="IPR002372">
    <property type="entry name" value="PQQ_rpt_dom"/>
</dbReference>
<dbReference type="RefSeq" id="WP_380116584.1">
    <property type="nucleotide sequence ID" value="NZ_JBHSIU010000019.1"/>
</dbReference>
<dbReference type="Proteomes" id="UP001595912">
    <property type="component" value="Unassembled WGS sequence"/>
</dbReference>
<organism evidence="3 4">
    <name type="scientific">Dactylosporangium cerinum</name>
    <dbReference type="NCBI Taxonomy" id="1434730"/>
    <lineage>
        <taxon>Bacteria</taxon>
        <taxon>Bacillati</taxon>
        <taxon>Actinomycetota</taxon>
        <taxon>Actinomycetes</taxon>
        <taxon>Micromonosporales</taxon>
        <taxon>Micromonosporaceae</taxon>
        <taxon>Dactylosporangium</taxon>
    </lineage>
</organism>
<keyword evidence="4" id="KW-1185">Reference proteome</keyword>
<protein>
    <submittedName>
        <fullName evidence="3">PQQ-binding-like beta-propeller repeat protein</fullName>
    </submittedName>
</protein>
<proteinExistence type="predicted"/>
<evidence type="ECO:0000313" key="3">
    <source>
        <dbReference type="EMBL" id="MFC5000028.1"/>
    </source>
</evidence>
<feature type="domain" description="Pyrrolo-quinoline quinone repeat" evidence="2">
    <location>
        <begin position="247"/>
        <end position="400"/>
    </location>
</feature>
<keyword evidence="1" id="KW-0732">Signal</keyword>
<feature type="chain" id="PRO_5046163765" evidence="1">
    <location>
        <begin position="19"/>
        <end position="428"/>
    </location>
</feature>
<feature type="domain" description="Pyrrolo-quinoline quinone repeat" evidence="2">
    <location>
        <begin position="101"/>
        <end position="213"/>
    </location>
</feature>
<reference evidence="4" key="1">
    <citation type="journal article" date="2019" name="Int. J. Syst. Evol. Microbiol.">
        <title>The Global Catalogue of Microorganisms (GCM) 10K type strain sequencing project: providing services to taxonomists for standard genome sequencing and annotation.</title>
        <authorList>
            <consortium name="The Broad Institute Genomics Platform"/>
            <consortium name="The Broad Institute Genome Sequencing Center for Infectious Disease"/>
            <person name="Wu L."/>
            <person name="Ma J."/>
        </authorList>
    </citation>
    <scope>NUCLEOTIDE SEQUENCE [LARGE SCALE GENOMIC DNA]</scope>
    <source>
        <strain evidence="4">CGMCC 4.7152</strain>
    </source>
</reference>